<dbReference type="RefSeq" id="WP_169928304.1">
    <property type="nucleotide sequence ID" value="NZ_CP012333.1"/>
</dbReference>
<dbReference type="EMBL" id="CP012333">
    <property type="protein sequence ID" value="AKV02610.1"/>
    <property type="molecule type" value="Genomic_DNA"/>
</dbReference>
<dbReference type="Pfam" id="PF03729">
    <property type="entry name" value="DUF308"/>
    <property type="match status" value="1"/>
</dbReference>
<dbReference type="GO" id="GO:0005886">
    <property type="term" value="C:plasma membrane"/>
    <property type="evidence" value="ECO:0007669"/>
    <property type="project" value="TreeGrafter"/>
</dbReference>
<evidence type="ECO:0000256" key="1">
    <source>
        <dbReference type="SAM" id="Phobius"/>
    </source>
</evidence>
<protein>
    <submittedName>
        <fullName evidence="2">Putative membrane protein</fullName>
    </submittedName>
</protein>
<dbReference type="PANTHER" id="PTHR34989">
    <property type="entry name" value="PROTEIN HDED"/>
    <property type="match status" value="1"/>
</dbReference>
<evidence type="ECO:0000313" key="2">
    <source>
        <dbReference type="EMBL" id="AKV02610.1"/>
    </source>
</evidence>
<feature type="transmembrane region" description="Helical" evidence="1">
    <location>
        <begin position="12"/>
        <end position="34"/>
    </location>
</feature>
<organism evidence="2 3">
    <name type="scientific">Labilithrix luteola</name>
    <dbReference type="NCBI Taxonomy" id="1391654"/>
    <lineage>
        <taxon>Bacteria</taxon>
        <taxon>Pseudomonadati</taxon>
        <taxon>Myxococcota</taxon>
        <taxon>Polyangia</taxon>
        <taxon>Polyangiales</taxon>
        <taxon>Labilitrichaceae</taxon>
        <taxon>Labilithrix</taxon>
    </lineage>
</organism>
<accession>A0A0K1QB19</accession>
<feature type="transmembrane region" description="Helical" evidence="1">
    <location>
        <begin position="71"/>
        <end position="88"/>
    </location>
</feature>
<feature type="transmembrane region" description="Helical" evidence="1">
    <location>
        <begin position="126"/>
        <end position="145"/>
    </location>
</feature>
<feature type="transmembrane region" description="Helical" evidence="1">
    <location>
        <begin position="40"/>
        <end position="59"/>
    </location>
</feature>
<dbReference type="Proteomes" id="UP000064967">
    <property type="component" value="Chromosome"/>
</dbReference>
<feature type="transmembrane region" description="Helical" evidence="1">
    <location>
        <begin position="94"/>
        <end position="114"/>
    </location>
</feature>
<dbReference type="PANTHER" id="PTHR34989:SF1">
    <property type="entry name" value="PROTEIN HDED"/>
    <property type="match status" value="1"/>
</dbReference>
<keyword evidence="3" id="KW-1185">Reference proteome</keyword>
<keyword evidence="1" id="KW-0812">Transmembrane</keyword>
<dbReference type="KEGG" id="llu:AKJ09_09273"/>
<dbReference type="InterPro" id="IPR052712">
    <property type="entry name" value="Acid_resist_chaperone_HdeD"/>
</dbReference>
<gene>
    <name evidence="2" type="ORF">AKJ09_09273</name>
</gene>
<dbReference type="AlphaFoldDB" id="A0A0K1QB19"/>
<proteinExistence type="predicted"/>
<sequence length="182" mass="18839">MSILDDDQRASWSLLLRGVAGLLFGFLALAWLGAPAAPRALLFGGYALVDGLATASFAMDVRRHDCGSTFYFIRAAVGVVAGLSMLFFPDALLGTFRILVGVWAVSVGAAEVVLAARLRHEGPRATLSVAAGMFALLGGVGLLVVPSLSAYSVGGTFAYLALLSGAASTSVATRWQEHVAHA</sequence>
<dbReference type="STRING" id="1391654.AKJ09_09273"/>
<feature type="transmembrane region" description="Helical" evidence="1">
    <location>
        <begin position="157"/>
        <end position="175"/>
    </location>
</feature>
<reference evidence="2 3" key="1">
    <citation type="submission" date="2015-08" db="EMBL/GenBank/DDBJ databases">
        <authorList>
            <person name="Babu N.S."/>
            <person name="Beckwith C.J."/>
            <person name="Beseler K.G."/>
            <person name="Brison A."/>
            <person name="Carone J.V."/>
            <person name="Caskin T.P."/>
            <person name="Diamond M."/>
            <person name="Durham M.E."/>
            <person name="Foxe J.M."/>
            <person name="Go M."/>
            <person name="Henderson B.A."/>
            <person name="Jones I.B."/>
            <person name="McGettigan J.A."/>
            <person name="Micheletti S.J."/>
            <person name="Nasrallah M.E."/>
            <person name="Ortiz D."/>
            <person name="Piller C.R."/>
            <person name="Privatt S.R."/>
            <person name="Schneider S.L."/>
            <person name="Sharp S."/>
            <person name="Smith T.C."/>
            <person name="Stanton J.D."/>
            <person name="Ullery H.E."/>
            <person name="Wilson R.J."/>
            <person name="Serrano M.G."/>
            <person name="Buck G."/>
            <person name="Lee V."/>
            <person name="Wang Y."/>
            <person name="Carvalho R."/>
            <person name="Voegtly L."/>
            <person name="Shi R."/>
            <person name="Duckworth R."/>
            <person name="Johnson A."/>
            <person name="Loviza R."/>
            <person name="Walstead R."/>
            <person name="Shah Z."/>
            <person name="Kiflezghi M."/>
            <person name="Wade K."/>
            <person name="Ball S.L."/>
            <person name="Bradley K.W."/>
            <person name="Asai D.J."/>
            <person name="Bowman C.A."/>
            <person name="Russell D.A."/>
            <person name="Pope W.H."/>
            <person name="Jacobs-Sera D."/>
            <person name="Hendrix R.W."/>
            <person name="Hatfull G.F."/>
        </authorList>
    </citation>
    <scope>NUCLEOTIDE SEQUENCE [LARGE SCALE GENOMIC DNA]</scope>
    <source>
        <strain evidence="2 3">DSM 27648</strain>
    </source>
</reference>
<keyword evidence="1" id="KW-1133">Transmembrane helix</keyword>
<keyword evidence="1" id="KW-0472">Membrane</keyword>
<name>A0A0K1QB19_9BACT</name>
<dbReference type="InterPro" id="IPR005325">
    <property type="entry name" value="DUF308_memb"/>
</dbReference>
<evidence type="ECO:0000313" key="3">
    <source>
        <dbReference type="Proteomes" id="UP000064967"/>
    </source>
</evidence>